<comment type="caution">
    <text evidence="4">The sequence shown here is derived from an EMBL/GenBank/DDBJ whole genome shotgun (WGS) entry which is preliminary data.</text>
</comment>
<dbReference type="Pfam" id="PF12969">
    <property type="entry name" value="DUF3857"/>
    <property type="match status" value="1"/>
</dbReference>
<dbReference type="Gene3D" id="2.60.120.1130">
    <property type="match status" value="1"/>
</dbReference>
<evidence type="ECO:0000256" key="1">
    <source>
        <dbReference type="SAM" id="SignalP"/>
    </source>
</evidence>
<reference evidence="4 5" key="1">
    <citation type="journal article" date="2019" name="Environ. Microbiol.">
        <title>Species interactions and distinct microbial communities in high Arctic permafrost affected cryosols are associated with the CH4 and CO2 gas fluxes.</title>
        <authorList>
            <person name="Altshuler I."/>
            <person name="Hamel J."/>
            <person name="Turney S."/>
            <person name="Magnuson E."/>
            <person name="Levesque R."/>
            <person name="Greer C."/>
            <person name="Whyte L.G."/>
        </authorList>
    </citation>
    <scope>NUCLEOTIDE SEQUENCE [LARGE SCALE GENOMIC DNA]</scope>
    <source>
        <strain evidence="4 5">S9.2P</strain>
    </source>
</reference>
<evidence type="ECO:0000313" key="4">
    <source>
        <dbReference type="EMBL" id="TPG72304.1"/>
    </source>
</evidence>
<keyword evidence="1" id="KW-0732">Signal</keyword>
<dbReference type="InterPro" id="IPR002931">
    <property type="entry name" value="Transglutaminase-like"/>
</dbReference>
<feature type="domain" description="Transglutaminase-like" evidence="2">
    <location>
        <begin position="324"/>
        <end position="397"/>
    </location>
</feature>
<dbReference type="Gene3D" id="2.60.40.3140">
    <property type="match status" value="1"/>
</dbReference>
<sequence>MQLSLLIRCSAIVIFMGESAIAHAQNEPIKFGQIDAKDLTAAPFMADSAAGAVVLCDYGRSHLVGYRDGFRVVFERVTRVKILKKSGYDAATVEIPLYHRDGDQEQITNLRGFTYNLVGGQVQKTKLDATGVFLEKRSPRVNVRRFTLPSVREGAVVEYAYTLSSDYLFNFQNWVFQGPYPVRWSEYRTSIPVFYKYKIIYQGPQPGPLDQPSVGSTSLVVDRQSISMGGGPSGSYAITAPTEQHQWVLKNVPPLREEAYTTARTDYEARLDFQLLGEQWPEQQYRDLADSWTKINARLLADENFGQQLERGGFLKEQMGALAAQHPDPAARAAAVRQAIMATVRYNGTNQYATEANLRKAYDAHSGSSADVNLLLIAALRQAGLPAQPVLLSTRSHGRVSQAYPLLDKFNYVVALVPDADGKDLLVDATDPALPCGTLPERCLNQTGRLIAPGPGAADGRWVDLRPSQRHVHFRQARLTLDAQGGLAGQVHEEYAGYAGADARGELAQLGDKKYAAQLARQHAAWALAPIAVGAREEVHKPLALDYAFTRAADDGAPAGTLYLSPLREFLDGQNPFTQEDRNFPVDFGAPQEETLLVALALPAGYELAETPKPAVVDLPDDGGRFVYQVTSLGGTVQLASRLALRKPVYSAAEYAHLREFYRLMLEKQAEKLVIKKKA</sequence>
<dbReference type="InterPro" id="IPR024618">
    <property type="entry name" value="DUF3857"/>
</dbReference>
<dbReference type="Proteomes" id="UP000317646">
    <property type="component" value="Unassembled WGS sequence"/>
</dbReference>
<evidence type="ECO:0000313" key="5">
    <source>
        <dbReference type="Proteomes" id="UP000317646"/>
    </source>
</evidence>
<feature type="signal peptide" evidence="1">
    <location>
        <begin position="1"/>
        <end position="24"/>
    </location>
</feature>
<dbReference type="Gene3D" id="3.10.620.30">
    <property type="match status" value="1"/>
</dbReference>
<evidence type="ECO:0000259" key="3">
    <source>
        <dbReference type="Pfam" id="PF12969"/>
    </source>
</evidence>
<protein>
    <submittedName>
        <fullName evidence="4">DUF3857 domain-containing protein</fullName>
    </submittedName>
</protein>
<keyword evidence="5" id="KW-1185">Reference proteome</keyword>
<name>A0A502HE71_9BACT</name>
<proteinExistence type="predicted"/>
<dbReference type="Pfam" id="PF01841">
    <property type="entry name" value="Transglut_core"/>
    <property type="match status" value="1"/>
</dbReference>
<dbReference type="AlphaFoldDB" id="A0A502HE71"/>
<organism evidence="4 5">
    <name type="scientific">Hymenobacter nivis</name>
    <dbReference type="NCBI Taxonomy" id="1850093"/>
    <lineage>
        <taxon>Bacteria</taxon>
        <taxon>Pseudomonadati</taxon>
        <taxon>Bacteroidota</taxon>
        <taxon>Cytophagia</taxon>
        <taxon>Cytophagales</taxon>
        <taxon>Hymenobacteraceae</taxon>
        <taxon>Hymenobacter</taxon>
    </lineage>
</organism>
<dbReference type="EMBL" id="RCYZ01000001">
    <property type="protein sequence ID" value="TPG72304.1"/>
    <property type="molecule type" value="Genomic_DNA"/>
</dbReference>
<feature type="chain" id="PRO_5021420347" evidence="1">
    <location>
        <begin position="25"/>
        <end position="679"/>
    </location>
</feature>
<evidence type="ECO:0000259" key="2">
    <source>
        <dbReference type="Pfam" id="PF01841"/>
    </source>
</evidence>
<gene>
    <name evidence="4" type="ORF">EAH73_03480</name>
</gene>
<accession>A0A502HE71</accession>
<feature type="domain" description="DUF3857" evidence="3">
    <location>
        <begin position="73"/>
        <end position="206"/>
    </location>
</feature>